<sequence length="192" mass="20377">MSTETAPRERFWNGSESPVLAALAEPPTGSEDTAWHEGGHAVVAHAFGAAHQRIELDGQASVIGTDPLSGVAAIAMLLAGPAAQRAYSRAVGTLQEAELDEFFERVDAAQFGGCDECRAALHATASADLDGRDRREVFREGEARANEMVARPNIRAAIAALATELVDRRSILGTDAREIIDAFVPFGRTAHA</sequence>
<organism evidence="1 2">
    <name type="scientific">Devosia riboflavina</name>
    <dbReference type="NCBI Taxonomy" id="46914"/>
    <lineage>
        <taxon>Bacteria</taxon>
        <taxon>Pseudomonadati</taxon>
        <taxon>Pseudomonadota</taxon>
        <taxon>Alphaproteobacteria</taxon>
        <taxon>Hyphomicrobiales</taxon>
        <taxon>Devosiaceae</taxon>
        <taxon>Devosia</taxon>
    </lineage>
</organism>
<dbReference type="Proteomes" id="UP000028981">
    <property type="component" value="Unassembled WGS sequence"/>
</dbReference>
<dbReference type="RefSeq" id="WP_035082771.1">
    <property type="nucleotide sequence ID" value="NZ_JQGC01000009.1"/>
</dbReference>
<gene>
    <name evidence="1" type="ORF">JP75_11545</name>
</gene>
<protein>
    <recommendedName>
        <fullName evidence="3">Peptidase M41 domain-containing protein</fullName>
    </recommendedName>
</protein>
<proteinExistence type="predicted"/>
<name>A0A087M277_9HYPH</name>
<evidence type="ECO:0008006" key="3">
    <source>
        <dbReference type="Google" id="ProtNLM"/>
    </source>
</evidence>
<dbReference type="GO" id="GO:0005524">
    <property type="term" value="F:ATP binding"/>
    <property type="evidence" value="ECO:0007669"/>
    <property type="project" value="InterPro"/>
</dbReference>
<dbReference type="EMBL" id="JQGC01000009">
    <property type="protein sequence ID" value="KFL30980.1"/>
    <property type="molecule type" value="Genomic_DNA"/>
</dbReference>
<dbReference type="SUPFAM" id="SSF140990">
    <property type="entry name" value="FtsH protease domain-like"/>
    <property type="match status" value="1"/>
</dbReference>
<dbReference type="GO" id="GO:0004176">
    <property type="term" value="F:ATP-dependent peptidase activity"/>
    <property type="evidence" value="ECO:0007669"/>
    <property type="project" value="InterPro"/>
</dbReference>
<dbReference type="GO" id="GO:0004222">
    <property type="term" value="F:metalloendopeptidase activity"/>
    <property type="evidence" value="ECO:0007669"/>
    <property type="project" value="InterPro"/>
</dbReference>
<accession>A0A087M277</accession>
<keyword evidence="2" id="KW-1185">Reference proteome</keyword>
<dbReference type="STRING" id="46914.JP75_11545"/>
<dbReference type="AlphaFoldDB" id="A0A087M277"/>
<dbReference type="GO" id="GO:0006508">
    <property type="term" value="P:proteolysis"/>
    <property type="evidence" value="ECO:0007669"/>
    <property type="project" value="InterPro"/>
</dbReference>
<evidence type="ECO:0000313" key="1">
    <source>
        <dbReference type="EMBL" id="KFL30980.1"/>
    </source>
</evidence>
<comment type="caution">
    <text evidence="1">The sequence shown here is derived from an EMBL/GenBank/DDBJ whole genome shotgun (WGS) entry which is preliminary data.</text>
</comment>
<evidence type="ECO:0000313" key="2">
    <source>
        <dbReference type="Proteomes" id="UP000028981"/>
    </source>
</evidence>
<reference evidence="1 2" key="1">
    <citation type="submission" date="2014-08" db="EMBL/GenBank/DDBJ databases">
        <authorList>
            <person name="Hassan Y.I."/>
            <person name="Lepp D."/>
            <person name="Zhou T."/>
        </authorList>
    </citation>
    <scope>NUCLEOTIDE SEQUENCE [LARGE SCALE GENOMIC DNA]</scope>
    <source>
        <strain evidence="1 2">IFO13584</strain>
    </source>
</reference>
<dbReference type="InterPro" id="IPR037219">
    <property type="entry name" value="Peptidase_M41-like"/>
</dbReference>